<sequence>LFSHSARIMSSDSEVDDLAHAGREMTLRCSCDMCMEAYDNDTHIPRVLSCGHSICQKCLPQLLDETKKYKCITCAATTLVPEAAELPVNRSLIDIVDFVRNDKPKNVGYADMNYCSHACTVMYIPLKDVAICTTAECNMARTNICLSCAIRHHQKHDVVLLETVTTEIRDKCREQLKKLDDDLVTQMDDIIMLIQWASMAKFDIRRKLLCESRMAELINRSGKLFDEKESAELLGIGQDLVKPFSDGLSRWKTALKTMKQDMKDLFALDDDGDTVGTQLSSVDEAEEKEEKE</sequence>
<dbReference type="SUPFAM" id="SSF57850">
    <property type="entry name" value="RING/U-box"/>
    <property type="match status" value="1"/>
</dbReference>
<keyword evidence="1" id="KW-0479">Metal-binding</keyword>
<feature type="domain" description="RING-type" evidence="6">
    <location>
        <begin position="31"/>
        <end position="74"/>
    </location>
</feature>
<keyword evidence="3" id="KW-0862">Zinc</keyword>
<evidence type="ECO:0000256" key="5">
    <source>
        <dbReference type="SAM" id="MobiDB-lite"/>
    </source>
</evidence>
<evidence type="ECO:0000313" key="7">
    <source>
        <dbReference type="EMBL" id="GMT10048.1"/>
    </source>
</evidence>
<comment type="caution">
    <text evidence="7">The sequence shown here is derived from an EMBL/GenBank/DDBJ whole genome shotgun (WGS) entry which is preliminary data.</text>
</comment>
<dbReference type="Gene3D" id="3.30.40.10">
    <property type="entry name" value="Zinc/RING finger domain, C3HC4 (zinc finger)"/>
    <property type="match status" value="1"/>
</dbReference>
<organism evidence="7 8">
    <name type="scientific">Pristionchus fissidentatus</name>
    <dbReference type="NCBI Taxonomy" id="1538716"/>
    <lineage>
        <taxon>Eukaryota</taxon>
        <taxon>Metazoa</taxon>
        <taxon>Ecdysozoa</taxon>
        <taxon>Nematoda</taxon>
        <taxon>Chromadorea</taxon>
        <taxon>Rhabditida</taxon>
        <taxon>Rhabditina</taxon>
        <taxon>Diplogasteromorpha</taxon>
        <taxon>Diplogasteroidea</taxon>
        <taxon>Neodiplogasteridae</taxon>
        <taxon>Pristionchus</taxon>
    </lineage>
</organism>
<dbReference type="PROSITE" id="PS00518">
    <property type="entry name" value="ZF_RING_1"/>
    <property type="match status" value="1"/>
</dbReference>
<accession>A0AAV5UV57</accession>
<keyword evidence="2 4" id="KW-0863">Zinc-finger</keyword>
<feature type="non-terminal residue" evidence="7">
    <location>
        <position position="1"/>
    </location>
</feature>
<evidence type="ECO:0000256" key="2">
    <source>
        <dbReference type="ARBA" id="ARBA00022771"/>
    </source>
</evidence>
<feature type="compositionally biased region" description="Acidic residues" evidence="5">
    <location>
        <begin position="283"/>
        <end position="292"/>
    </location>
</feature>
<dbReference type="PROSITE" id="PS50089">
    <property type="entry name" value="ZF_RING_2"/>
    <property type="match status" value="1"/>
</dbReference>
<proteinExistence type="predicted"/>
<dbReference type="GO" id="GO:0008270">
    <property type="term" value="F:zinc ion binding"/>
    <property type="evidence" value="ECO:0007669"/>
    <property type="project" value="UniProtKB-KW"/>
</dbReference>
<dbReference type="InterPro" id="IPR017907">
    <property type="entry name" value="Znf_RING_CS"/>
</dbReference>
<evidence type="ECO:0000256" key="1">
    <source>
        <dbReference type="ARBA" id="ARBA00022723"/>
    </source>
</evidence>
<dbReference type="Proteomes" id="UP001432322">
    <property type="component" value="Unassembled WGS sequence"/>
</dbReference>
<evidence type="ECO:0000256" key="4">
    <source>
        <dbReference type="PROSITE-ProRule" id="PRU00175"/>
    </source>
</evidence>
<dbReference type="PANTHER" id="PTHR47156:SF10">
    <property type="entry name" value="E3 UBIQUITIN-PROTEIN LIGASE TRIM-21-RELATED"/>
    <property type="match status" value="1"/>
</dbReference>
<keyword evidence="8" id="KW-1185">Reference proteome</keyword>
<dbReference type="AlphaFoldDB" id="A0AAV5UV57"/>
<feature type="region of interest" description="Disordered" evidence="5">
    <location>
        <begin position="271"/>
        <end position="292"/>
    </location>
</feature>
<dbReference type="InterPro" id="IPR052667">
    <property type="entry name" value="E3_ubiquitin-ligase_RING"/>
</dbReference>
<feature type="non-terminal residue" evidence="7">
    <location>
        <position position="292"/>
    </location>
</feature>
<reference evidence="7" key="1">
    <citation type="submission" date="2023-10" db="EMBL/GenBank/DDBJ databases">
        <title>Genome assembly of Pristionchus species.</title>
        <authorList>
            <person name="Yoshida K."/>
            <person name="Sommer R.J."/>
        </authorList>
    </citation>
    <scope>NUCLEOTIDE SEQUENCE</scope>
    <source>
        <strain evidence="7">RS5133</strain>
    </source>
</reference>
<dbReference type="EMBL" id="BTSY01000001">
    <property type="protein sequence ID" value="GMT10048.1"/>
    <property type="molecule type" value="Genomic_DNA"/>
</dbReference>
<dbReference type="Pfam" id="PF14634">
    <property type="entry name" value="zf-RING_5"/>
    <property type="match status" value="1"/>
</dbReference>
<dbReference type="SMART" id="SM00184">
    <property type="entry name" value="RING"/>
    <property type="match status" value="1"/>
</dbReference>
<dbReference type="PANTHER" id="PTHR47156">
    <property type="entry name" value="PROTEIN CBG20824"/>
    <property type="match status" value="1"/>
</dbReference>
<protein>
    <recommendedName>
        <fullName evidence="6">RING-type domain-containing protein</fullName>
    </recommendedName>
</protein>
<evidence type="ECO:0000313" key="8">
    <source>
        <dbReference type="Proteomes" id="UP001432322"/>
    </source>
</evidence>
<gene>
    <name evidence="7" type="ORF">PFISCL1PPCAC_1345</name>
</gene>
<dbReference type="InterPro" id="IPR013083">
    <property type="entry name" value="Znf_RING/FYVE/PHD"/>
</dbReference>
<dbReference type="SUPFAM" id="SSF57845">
    <property type="entry name" value="B-box zinc-binding domain"/>
    <property type="match status" value="1"/>
</dbReference>
<dbReference type="InterPro" id="IPR001841">
    <property type="entry name" value="Znf_RING"/>
</dbReference>
<name>A0AAV5UV57_9BILA</name>
<evidence type="ECO:0000256" key="3">
    <source>
        <dbReference type="ARBA" id="ARBA00022833"/>
    </source>
</evidence>
<evidence type="ECO:0000259" key="6">
    <source>
        <dbReference type="PROSITE" id="PS50089"/>
    </source>
</evidence>